<sequence>MTAVEYEPLVYPSVWPPPALPPPVPGSWEARFKRIPILGWFPVFLLRYLRWQKHYSEVLEPIAFEITEQLEARPSLAGWSNRSRWFCTTCHQKIAEIISDAVALEKFLVDSPPLHPEDPFPLLFWGPFDDLTPLIVGVEIQKEFEASLTSEGVLRAWEENWTLREFIDHCDQCISQGTAET</sequence>
<reference evidence="1 2" key="1">
    <citation type="submission" date="2019-02" db="EMBL/GenBank/DDBJ databases">
        <title>Deep-cultivation of Planctomycetes and their phenomic and genomic characterization uncovers novel biology.</title>
        <authorList>
            <person name="Wiegand S."/>
            <person name="Jogler M."/>
            <person name="Boedeker C."/>
            <person name="Pinto D."/>
            <person name="Vollmers J."/>
            <person name="Rivas-Marin E."/>
            <person name="Kohn T."/>
            <person name="Peeters S.H."/>
            <person name="Heuer A."/>
            <person name="Rast P."/>
            <person name="Oberbeckmann S."/>
            <person name="Bunk B."/>
            <person name="Jeske O."/>
            <person name="Meyerdierks A."/>
            <person name="Storesund J.E."/>
            <person name="Kallscheuer N."/>
            <person name="Luecker S."/>
            <person name="Lage O.M."/>
            <person name="Pohl T."/>
            <person name="Merkel B.J."/>
            <person name="Hornburger P."/>
            <person name="Mueller R.-W."/>
            <person name="Bruemmer F."/>
            <person name="Labrenz M."/>
            <person name="Spormann A.M."/>
            <person name="Op den Camp H."/>
            <person name="Overmann J."/>
            <person name="Amann R."/>
            <person name="Jetten M.S.M."/>
            <person name="Mascher T."/>
            <person name="Medema M.H."/>
            <person name="Devos D.P."/>
            <person name="Kaster A.-K."/>
            <person name="Ovreas L."/>
            <person name="Rohde M."/>
            <person name="Galperin M.Y."/>
            <person name="Jogler C."/>
        </authorList>
    </citation>
    <scope>NUCLEOTIDE SEQUENCE [LARGE SCALE GENOMIC DNA]</scope>
    <source>
        <strain evidence="1 2">HG66A1</strain>
    </source>
</reference>
<organism evidence="1 2">
    <name type="scientific">Gimesia chilikensis</name>
    <dbReference type="NCBI Taxonomy" id="2605989"/>
    <lineage>
        <taxon>Bacteria</taxon>
        <taxon>Pseudomonadati</taxon>
        <taxon>Planctomycetota</taxon>
        <taxon>Planctomycetia</taxon>
        <taxon>Planctomycetales</taxon>
        <taxon>Planctomycetaceae</taxon>
        <taxon>Gimesia</taxon>
    </lineage>
</organism>
<gene>
    <name evidence="1" type="ORF">HG66A1_46000</name>
</gene>
<dbReference type="RefSeq" id="WP_145189206.1">
    <property type="nucleotide sequence ID" value="NZ_CP036266.1"/>
</dbReference>
<name>A0A517PTT4_9PLAN</name>
<proteinExistence type="predicted"/>
<dbReference type="Proteomes" id="UP000320421">
    <property type="component" value="Chromosome"/>
</dbReference>
<keyword evidence="2" id="KW-1185">Reference proteome</keyword>
<dbReference type="OrthoDB" id="213138at2"/>
<evidence type="ECO:0000313" key="2">
    <source>
        <dbReference type="Proteomes" id="UP000320421"/>
    </source>
</evidence>
<accession>A0A517PTT4</accession>
<dbReference type="AlphaFoldDB" id="A0A517PTT4"/>
<evidence type="ECO:0000313" key="1">
    <source>
        <dbReference type="EMBL" id="QDT22789.1"/>
    </source>
</evidence>
<protein>
    <submittedName>
        <fullName evidence="1">Uncharacterized protein</fullName>
    </submittedName>
</protein>
<dbReference type="EMBL" id="CP036266">
    <property type="protein sequence ID" value="QDT22789.1"/>
    <property type="molecule type" value="Genomic_DNA"/>
</dbReference>